<dbReference type="Pfam" id="PF02953">
    <property type="entry name" value="zf-Tim10_DDP"/>
    <property type="match status" value="1"/>
</dbReference>
<dbReference type="OrthoDB" id="274922at2759"/>
<evidence type="ECO:0000256" key="1">
    <source>
        <dbReference type="SAM" id="Phobius"/>
    </source>
</evidence>
<accession>A0A0S4JN37</accession>
<evidence type="ECO:0000259" key="2">
    <source>
        <dbReference type="Pfam" id="PF02953"/>
    </source>
</evidence>
<keyword evidence="1" id="KW-0472">Membrane</keyword>
<keyword evidence="1" id="KW-0812">Transmembrane</keyword>
<evidence type="ECO:0000313" key="3">
    <source>
        <dbReference type="EMBL" id="CUG92947.1"/>
    </source>
</evidence>
<dbReference type="EMBL" id="CYKH01002096">
    <property type="protein sequence ID" value="CUG92947.1"/>
    <property type="molecule type" value="Genomic_DNA"/>
</dbReference>
<organism evidence="3 4">
    <name type="scientific">Bodo saltans</name>
    <name type="common">Flagellated protozoan</name>
    <dbReference type="NCBI Taxonomy" id="75058"/>
    <lineage>
        <taxon>Eukaryota</taxon>
        <taxon>Discoba</taxon>
        <taxon>Euglenozoa</taxon>
        <taxon>Kinetoplastea</taxon>
        <taxon>Metakinetoplastina</taxon>
        <taxon>Eubodonida</taxon>
        <taxon>Bodonidae</taxon>
        <taxon>Bodo</taxon>
    </lineage>
</organism>
<dbReference type="VEuPathDB" id="TriTrypDB:BSAL_39965"/>
<feature type="transmembrane region" description="Helical" evidence="1">
    <location>
        <begin position="6"/>
        <end position="31"/>
    </location>
</feature>
<dbReference type="SUPFAM" id="SSF144122">
    <property type="entry name" value="Tim10-like"/>
    <property type="match status" value="1"/>
</dbReference>
<gene>
    <name evidence="3" type="ORF">BSAL_39965</name>
</gene>
<proteinExistence type="predicted"/>
<reference evidence="4" key="1">
    <citation type="submission" date="2015-09" db="EMBL/GenBank/DDBJ databases">
        <authorList>
            <consortium name="Pathogen Informatics"/>
        </authorList>
    </citation>
    <scope>NUCLEOTIDE SEQUENCE [LARGE SCALE GENOMIC DNA]</scope>
    <source>
        <strain evidence="4">Lake Konstanz</strain>
    </source>
</reference>
<keyword evidence="4" id="KW-1185">Reference proteome</keyword>
<dbReference type="InterPro" id="IPR004217">
    <property type="entry name" value="Tim10-like"/>
</dbReference>
<dbReference type="InterPro" id="IPR035427">
    <property type="entry name" value="Tim10-like_dom_sf"/>
</dbReference>
<dbReference type="Proteomes" id="UP000051952">
    <property type="component" value="Unassembled WGS sequence"/>
</dbReference>
<protein>
    <submittedName>
        <fullName evidence="3">Zinc finger protein, putative</fullName>
    </submittedName>
</protein>
<evidence type="ECO:0000313" key="4">
    <source>
        <dbReference type="Proteomes" id="UP000051952"/>
    </source>
</evidence>
<keyword evidence="1" id="KW-1133">Transmembrane helix</keyword>
<dbReference type="Gene3D" id="1.10.287.810">
    <property type="entry name" value="Mitochondrial import inner membrane translocase subunit tim13 like domains"/>
    <property type="match status" value="1"/>
</dbReference>
<dbReference type="AlphaFoldDB" id="A0A0S4JN37"/>
<name>A0A0S4JN37_BODSA</name>
<sequence length="151" mass="17506">MKEPNLWKVLISPFFAIVQDMIVDFYFFFVATASKREIERFLASSIHRRISYIHPTNRPHNKNAQKDTPFVMELGVKQESFRMEVLMKNLQSECFNVCVPSMKGDELTVDEVNCLDKCSWKYLKTDKLVDAALERGARQVNQAVGADAKRR</sequence>
<feature type="domain" description="Tim10-like" evidence="2">
    <location>
        <begin position="78"/>
        <end position="133"/>
    </location>
</feature>